<dbReference type="PANTHER" id="PTHR23162">
    <property type="entry name" value="OUTER DENSE FIBER OF SPERM TAILS 2"/>
    <property type="match status" value="1"/>
</dbReference>
<feature type="region of interest" description="Disordered" evidence="7">
    <location>
        <begin position="73"/>
        <end position="102"/>
    </location>
</feature>
<comment type="caution">
    <text evidence="8">The sequence shown here is derived from an EMBL/GenBank/DDBJ whole genome shotgun (WGS) entry which is preliminary data.</text>
</comment>
<evidence type="ECO:0000313" key="9">
    <source>
        <dbReference type="EMBL" id="CAF1041130.1"/>
    </source>
</evidence>
<dbReference type="OrthoDB" id="413404at2759"/>
<evidence type="ECO:0000256" key="3">
    <source>
        <dbReference type="ARBA" id="ARBA00022490"/>
    </source>
</evidence>
<keyword evidence="4 6" id="KW-0175">Coiled coil</keyword>
<feature type="region of interest" description="Disordered" evidence="7">
    <location>
        <begin position="441"/>
        <end position="467"/>
    </location>
</feature>
<dbReference type="PANTHER" id="PTHR23162:SF10">
    <property type="entry name" value="FI13205P"/>
    <property type="match status" value="1"/>
</dbReference>
<feature type="coiled-coil region" evidence="6">
    <location>
        <begin position="472"/>
        <end position="648"/>
    </location>
</feature>
<evidence type="ECO:0000256" key="2">
    <source>
        <dbReference type="ARBA" id="ARBA00009316"/>
    </source>
</evidence>
<keyword evidence="10" id="KW-1185">Reference proteome</keyword>
<feature type="compositionally biased region" description="Low complexity" evidence="7">
    <location>
        <begin position="450"/>
        <end position="464"/>
    </location>
</feature>
<dbReference type="GO" id="GO:0005813">
    <property type="term" value="C:centrosome"/>
    <property type="evidence" value="ECO:0007669"/>
    <property type="project" value="UniProtKB-SubCell"/>
</dbReference>
<dbReference type="InterPro" id="IPR026099">
    <property type="entry name" value="Odf2-rel"/>
</dbReference>
<evidence type="ECO:0000313" key="10">
    <source>
        <dbReference type="Proteomes" id="UP000663828"/>
    </source>
</evidence>
<evidence type="ECO:0000313" key="11">
    <source>
        <dbReference type="Proteomes" id="UP000663852"/>
    </source>
</evidence>
<dbReference type="EMBL" id="CAJNOR010000939">
    <property type="protein sequence ID" value="CAF1041130.1"/>
    <property type="molecule type" value="Genomic_DNA"/>
</dbReference>
<accession>A0A813YRV9</accession>
<name>A0A813YRV9_ADIRI</name>
<evidence type="ECO:0000256" key="6">
    <source>
        <dbReference type="SAM" id="Coils"/>
    </source>
</evidence>
<keyword evidence="3" id="KW-0963">Cytoplasm</keyword>
<organism evidence="8 11">
    <name type="scientific">Adineta ricciae</name>
    <name type="common">Rotifer</name>
    <dbReference type="NCBI Taxonomy" id="249248"/>
    <lineage>
        <taxon>Eukaryota</taxon>
        <taxon>Metazoa</taxon>
        <taxon>Spiralia</taxon>
        <taxon>Gnathifera</taxon>
        <taxon>Rotifera</taxon>
        <taxon>Eurotatoria</taxon>
        <taxon>Bdelloidea</taxon>
        <taxon>Adinetida</taxon>
        <taxon>Adinetidae</taxon>
        <taxon>Adineta</taxon>
    </lineage>
</organism>
<dbReference type="AlphaFoldDB" id="A0A813YRV9"/>
<proteinExistence type="inferred from homology"/>
<keyword evidence="5" id="KW-0206">Cytoskeleton</keyword>
<feature type="region of interest" description="Disordered" evidence="7">
    <location>
        <begin position="197"/>
        <end position="237"/>
    </location>
</feature>
<feature type="region of interest" description="Disordered" evidence="7">
    <location>
        <begin position="118"/>
        <end position="143"/>
    </location>
</feature>
<protein>
    <submittedName>
        <fullName evidence="8">Uncharacterized protein</fullName>
    </submittedName>
</protein>
<gene>
    <name evidence="8" type="ORF">EDS130_LOCUS9124</name>
    <name evidence="9" type="ORF">XAT740_LOCUS15269</name>
</gene>
<feature type="coiled-coil region" evidence="6">
    <location>
        <begin position="677"/>
        <end position="718"/>
    </location>
</feature>
<comment type="subcellular location">
    <subcellularLocation>
        <location evidence="1">Cytoplasm</location>
        <location evidence="1">Cytoskeleton</location>
        <location evidence="1">Microtubule organizing center</location>
        <location evidence="1">Centrosome</location>
    </subcellularLocation>
</comment>
<evidence type="ECO:0000313" key="8">
    <source>
        <dbReference type="EMBL" id="CAF0887897.1"/>
    </source>
</evidence>
<dbReference type="EMBL" id="CAJNOJ010000030">
    <property type="protein sequence ID" value="CAF0887897.1"/>
    <property type="molecule type" value="Genomic_DNA"/>
</dbReference>
<feature type="compositionally biased region" description="Polar residues" evidence="7">
    <location>
        <begin position="208"/>
        <end position="226"/>
    </location>
</feature>
<evidence type="ECO:0000256" key="7">
    <source>
        <dbReference type="SAM" id="MobiDB-lite"/>
    </source>
</evidence>
<sequence length="758" mass="88213">MQAINPVDVHVESELREGKVVKKTMKNSTNVHRTTPRMRTQVVNKTRTKKTNGASTSLPLLPKQVVTPKLALPVRSPNSSPNRGPWVPPPGRSTKGQKVSWQSPECRLEINPVMEFIVDDNDGNQSDKRISSSPSQSTTKNEKLLGEIQSYEKRIQGLVDGISMLKERIRNHSTTDQTDQLRSDIDSSLHELEHLQQDYTKRIPKPTTKPSRSRSLSPIRNKYRSSSADDQRKNRIRNARVSFLDDPIISKRRARSTTPKRGPIHLNPDRERLLISLTESEADVTHITQQISSVKDLLTKLKFDNHPLSFEVDQLCQHRNELLHSIEQFERSNSKLKEFLRHQYHLEAEDGMMNEHYDTLKSRVHELENENEQIRRLLLNRENDNIALQNELERTRTHAIGFDTMKTSLEHNRAHLQRELYAREGEINRLRCALRKLEHDHLRRPRKRSPTYSIPSRPSSSTASNAHNAITIEKLQADLHSRDHEIDALKRKFYENKNEQTDETNPEVIQLRAKLEQAERLVDEYRAQLHTETLKTSANNSKNHLSELELERTRARLQRRIEELEPLPALLKQVELKNDKLQQHIQDLEKRSNERITPSNDRLIGTYSSYETDTQALQRKIRTLEEQNNKLSQTLHAKEEELRLAQSRLNSKPYDFTSTSKQSDTFPSKETLFQKNTYDLEQQISKLHLEYAQLKREKEELERNFKTQLSELRDKLERSNSSTRAMQTYVNSLKTTYTALFSDTVPTSFNQYTTTTST</sequence>
<reference evidence="8" key="1">
    <citation type="submission" date="2021-02" db="EMBL/GenBank/DDBJ databases">
        <authorList>
            <person name="Nowell W R."/>
        </authorList>
    </citation>
    <scope>NUCLEOTIDE SEQUENCE</scope>
</reference>
<dbReference type="Proteomes" id="UP000663852">
    <property type="component" value="Unassembled WGS sequence"/>
</dbReference>
<feature type="coiled-coil region" evidence="6">
    <location>
        <begin position="357"/>
        <end position="384"/>
    </location>
</feature>
<evidence type="ECO:0000256" key="4">
    <source>
        <dbReference type="ARBA" id="ARBA00023054"/>
    </source>
</evidence>
<evidence type="ECO:0000256" key="1">
    <source>
        <dbReference type="ARBA" id="ARBA00004300"/>
    </source>
</evidence>
<dbReference type="Proteomes" id="UP000663828">
    <property type="component" value="Unassembled WGS sequence"/>
</dbReference>
<dbReference type="GO" id="GO:1902017">
    <property type="term" value="P:regulation of cilium assembly"/>
    <property type="evidence" value="ECO:0007669"/>
    <property type="project" value="TreeGrafter"/>
</dbReference>
<evidence type="ECO:0000256" key="5">
    <source>
        <dbReference type="ARBA" id="ARBA00023212"/>
    </source>
</evidence>
<comment type="similarity">
    <text evidence="2">Belongs to the ODF2 family.</text>
</comment>